<organism evidence="1 2">
    <name type="scientific">Methanobrevibacter millerae</name>
    <dbReference type="NCBI Taxonomy" id="230361"/>
    <lineage>
        <taxon>Archaea</taxon>
        <taxon>Methanobacteriati</taxon>
        <taxon>Methanobacteriota</taxon>
        <taxon>Methanomada group</taxon>
        <taxon>Methanobacteria</taxon>
        <taxon>Methanobacteriales</taxon>
        <taxon>Methanobacteriaceae</taxon>
        <taxon>Methanobrevibacter</taxon>
    </lineage>
</organism>
<evidence type="ECO:0000313" key="2">
    <source>
        <dbReference type="Proteomes" id="UP000762703"/>
    </source>
</evidence>
<proteinExistence type="predicted"/>
<comment type="caution">
    <text evidence="1">The sequence shown here is derived from an EMBL/GenBank/DDBJ whole genome shotgun (WGS) entry which is preliminary data.</text>
</comment>
<reference evidence="1" key="1">
    <citation type="submission" date="2019-04" db="EMBL/GenBank/DDBJ databases">
        <title>Evolution of Biomass-Degrading Anaerobic Consortia Revealed by Metagenomics.</title>
        <authorList>
            <person name="Peng X."/>
        </authorList>
    </citation>
    <scope>NUCLEOTIDE SEQUENCE</scope>
    <source>
        <strain evidence="1">SIG12</strain>
    </source>
</reference>
<name>A0A8T3VCC1_9EURY</name>
<dbReference type="EMBL" id="SUTE01000049">
    <property type="protein sequence ID" value="MBE6505387.1"/>
    <property type="molecule type" value="Genomic_DNA"/>
</dbReference>
<dbReference type="Gene3D" id="2.60.40.10">
    <property type="entry name" value="Immunoglobulins"/>
    <property type="match status" value="1"/>
</dbReference>
<accession>A0A8T3VCC1</accession>
<dbReference type="Proteomes" id="UP000762703">
    <property type="component" value="Unassembled WGS sequence"/>
</dbReference>
<dbReference type="RefSeq" id="WP_303737038.1">
    <property type="nucleotide sequence ID" value="NZ_SUTE01000049.1"/>
</dbReference>
<evidence type="ECO:0000313" key="1">
    <source>
        <dbReference type="EMBL" id="MBE6505387.1"/>
    </source>
</evidence>
<gene>
    <name evidence="1" type="ORF">E7Z73_06565</name>
</gene>
<dbReference type="AlphaFoldDB" id="A0A8T3VCC1"/>
<protein>
    <submittedName>
        <fullName evidence="1">Adhesin</fullName>
    </submittedName>
</protein>
<dbReference type="InterPro" id="IPR013783">
    <property type="entry name" value="Ig-like_fold"/>
</dbReference>
<sequence>MKFKNIFLITVILLAIFSISSISAEEIADNEMNIISEDINSDIISIDDVSGDNLIQKETSEGSEGDGNGTSSIQSTDLVKYYKNDTQYEATFFDGEGNPLIAQKIPINIHGENYTRTTNENGTISFSINLGVGNYTISVTNPATNETASNKVTVLSTLKANDLVKTYRNATQFEILVLNGQGNPLANTVVTFNINGVFYNRTSKENGIASLNINLEPKTYVITAVSGYNGETTANTITVLSSINAKDIKKYYRNDTQYNANFTDSQGNPLTNTTVTFNINGVFYNRTTNENGTAKLNINLEPGNYILTAFNPVTQEYKGNNIQVLNLIVVKNTQSGGNISMEFNSGAAYTVEAHERNGSLAKNKALTFNINGVLYKRTTNENGTTSLNINLEPGNYIITTEFEGCRASNLIKVRVTPNIKLVSSTIKYGQPFQFILTQKNTGYPITGNHYGIIIYNDTPYGALPDANGLVQIGQQFPVGFSDFFLFGMTDDGYYSSMWNGNTIKIVE</sequence>